<dbReference type="EMBL" id="FMWP01000096">
    <property type="protein sequence ID" value="SCZ99281.1"/>
    <property type="molecule type" value="Genomic_DNA"/>
</dbReference>
<keyword evidence="2" id="KW-1185">Reference proteome</keyword>
<dbReference type="AlphaFoldDB" id="A0A2X0KYN0"/>
<name>A0A2X0KYN0_9BASI</name>
<organism evidence="1 2">
    <name type="scientific">Microbotryum saponariae</name>
    <dbReference type="NCBI Taxonomy" id="289078"/>
    <lineage>
        <taxon>Eukaryota</taxon>
        <taxon>Fungi</taxon>
        <taxon>Dikarya</taxon>
        <taxon>Basidiomycota</taxon>
        <taxon>Pucciniomycotina</taxon>
        <taxon>Microbotryomycetes</taxon>
        <taxon>Microbotryales</taxon>
        <taxon>Microbotryaceae</taxon>
        <taxon>Microbotryum</taxon>
    </lineage>
</organism>
<gene>
    <name evidence="1" type="ORF">BZ3500_MVSOF-1268-A1-R1_CHR3-1G05922</name>
</gene>
<evidence type="ECO:0000313" key="2">
    <source>
        <dbReference type="Proteomes" id="UP000249723"/>
    </source>
</evidence>
<dbReference type="Proteomes" id="UP000249723">
    <property type="component" value="Unassembled WGS sequence"/>
</dbReference>
<reference evidence="2" key="1">
    <citation type="submission" date="2016-10" db="EMBL/GenBank/DDBJ databases">
        <authorList>
            <person name="Jeantristanb JTB J.-T."/>
            <person name="Ricardo R."/>
        </authorList>
    </citation>
    <scope>NUCLEOTIDE SEQUENCE [LARGE SCALE GENOMIC DNA]</scope>
</reference>
<evidence type="ECO:0000313" key="1">
    <source>
        <dbReference type="EMBL" id="SCZ99281.1"/>
    </source>
</evidence>
<sequence length="62" mass="7211">MILSINHLHPSLRPTSTLSRSDDLTVRNLRERVQFAHGDIHPPHSHRLHCVHCRKEPTLDMT</sequence>
<accession>A0A2X0KYN0</accession>
<protein>
    <submittedName>
        <fullName evidence="1">BZ3500_MvSof-1268-A1-R1_Chr3-1g05922 protein</fullName>
    </submittedName>
</protein>
<proteinExistence type="predicted"/>